<proteinExistence type="predicted"/>
<keyword evidence="1" id="KW-0732">Signal</keyword>
<gene>
    <name evidence="3" type="ORF">FHG66_03175</name>
</gene>
<dbReference type="Proteomes" id="UP000305887">
    <property type="component" value="Unassembled WGS sequence"/>
</dbReference>
<evidence type="ECO:0000256" key="1">
    <source>
        <dbReference type="SAM" id="SignalP"/>
    </source>
</evidence>
<evidence type="ECO:0000259" key="2">
    <source>
        <dbReference type="Pfam" id="PF03713"/>
    </source>
</evidence>
<dbReference type="PANTHER" id="PTHR36933">
    <property type="entry name" value="SLL0788 PROTEIN"/>
    <property type="match status" value="1"/>
</dbReference>
<feature type="signal peptide" evidence="1">
    <location>
        <begin position="1"/>
        <end position="18"/>
    </location>
</feature>
<organism evidence="3 4">
    <name type="scientific">Rubellimicrobium rubrum</name>
    <dbReference type="NCBI Taxonomy" id="2585369"/>
    <lineage>
        <taxon>Bacteria</taxon>
        <taxon>Pseudomonadati</taxon>
        <taxon>Pseudomonadota</taxon>
        <taxon>Alphaproteobacteria</taxon>
        <taxon>Rhodobacterales</taxon>
        <taxon>Roseobacteraceae</taxon>
        <taxon>Rubellimicrobium</taxon>
    </lineage>
</organism>
<accession>A0A5C4N711</accession>
<reference evidence="3 4" key="1">
    <citation type="submission" date="2019-06" db="EMBL/GenBank/DDBJ databases">
        <title>YIM 131921 draft genome.</title>
        <authorList>
            <person name="Jiang L."/>
        </authorList>
    </citation>
    <scope>NUCLEOTIDE SEQUENCE [LARGE SCALE GENOMIC DNA]</scope>
    <source>
        <strain evidence="3 4">YIM 131921</strain>
    </source>
</reference>
<dbReference type="PANTHER" id="PTHR36933:SF1">
    <property type="entry name" value="SLL0788 PROTEIN"/>
    <property type="match status" value="1"/>
</dbReference>
<dbReference type="EMBL" id="VDFU01000003">
    <property type="protein sequence ID" value="TNC52081.1"/>
    <property type="molecule type" value="Genomic_DNA"/>
</dbReference>
<evidence type="ECO:0000313" key="3">
    <source>
        <dbReference type="EMBL" id="TNC52081.1"/>
    </source>
</evidence>
<dbReference type="InterPro" id="IPR005183">
    <property type="entry name" value="DUF305_CopM-like"/>
</dbReference>
<comment type="caution">
    <text evidence="3">The sequence shown here is derived from an EMBL/GenBank/DDBJ whole genome shotgun (WGS) entry which is preliminary data.</text>
</comment>
<dbReference type="Pfam" id="PF03713">
    <property type="entry name" value="DUF305"/>
    <property type="match status" value="1"/>
</dbReference>
<feature type="domain" description="DUF305" evidence="2">
    <location>
        <begin position="19"/>
        <end position="115"/>
    </location>
</feature>
<dbReference type="AlphaFoldDB" id="A0A5C4N711"/>
<dbReference type="OrthoDB" id="517560at2"/>
<name>A0A5C4N711_9RHOB</name>
<dbReference type="InterPro" id="IPR012347">
    <property type="entry name" value="Ferritin-like"/>
</dbReference>
<dbReference type="Gene3D" id="1.20.1260.10">
    <property type="match status" value="1"/>
</dbReference>
<feature type="chain" id="PRO_5022870685" evidence="1">
    <location>
        <begin position="19"/>
        <end position="137"/>
    </location>
</feature>
<evidence type="ECO:0000313" key="4">
    <source>
        <dbReference type="Proteomes" id="UP000305887"/>
    </source>
</evidence>
<keyword evidence="4" id="KW-1185">Reference proteome</keyword>
<protein>
    <submittedName>
        <fullName evidence="3">DUF305 domain-containing protein</fullName>
    </submittedName>
</protein>
<sequence>MRPTLLLLLTLSAGTAMGQDAAEGTGGMEHGMMMSDDPALEDLMMPMHSMMTTMPQTSTGDIDADFLLMMIPHHQSAIDMARVVLEQGDDEEVKAMAQTVIDAQEAEIAEMQAMLERLGVSGGAAGADDAAGEAASE</sequence>